<proteinExistence type="inferred from homology"/>
<organism evidence="3 4">
    <name type="scientific">Neolewinella maritima</name>
    <dbReference type="NCBI Taxonomy" id="1383882"/>
    <lineage>
        <taxon>Bacteria</taxon>
        <taxon>Pseudomonadati</taxon>
        <taxon>Bacteroidota</taxon>
        <taxon>Saprospiria</taxon>
        <taxon>Saprospirales</taxon>
        <taxon>Lewinellaceae</taxon>
        <taxon>Neolewinella</taxon>
    </lineage>
</organism>
<dbReference type="Pfam" id="PF01541">
    <property type="entry name" value="GIY-YIG"/>
    <property type="match status" value="1"/>
</dbReference>
<gene>
    <name evidence="3" type="ORF">LEM8419_00574</name>
</gene>
<dbReference type="InterPro" id="IPR050190">
    <property type="entry name" value="UPF0213_domain"/>
</dbReference>
<evidence type="ECO:0000256" key="1">
    <source>
        <dbReference type="ARBA" id="ARBA00007435"/>
    </source>
</evidence>
<dbReference type="InterPro" id="IPR000305">
    <property type="entry name" value="GIY-YIG_endonuc"/>
</dbReference>
<dbReference type="RefSeq" id="WP_406612639.1">
    <property type="nucleotide sequence ID" value="NZ_CAKLPZ010000001.1"/>
</dbReference>
<evidence type="ECO:0000313" key="3">
    <source>
        <dbReference type="EMBL" id="CAH0999277.1"/>
    </source>
</evidence>
<evidence type="ECO:0000259" key="2">
    <source>
        <dbReference type="PROSITE" id="PS50164"/>
    </source>
</evidence>
<dbReference type="PANTHER" id="PTHR34477">
    <property type="entry name" value="UPF0213 PROTEIN YHBQ"/>
    <property type="match status" value="1"/>
</dbReference>
<dbReference type="InterPro" id="IPR035901">
    <property type="entry name" value="GIY-YIG_endonuc_sf"/>
</dbReference>
<evidence type="ECO:0000313" key="4">
    <source>
        <dbReference type="Proteomes" id="UP000837803"/>
    </source>
</evidence>
<dbReference type="PROSITE" id="PS50164">
    <property type="entry name" value="GIY_YIG"/>
    <property type="match status" value="1"/>
</dbReference>
<dbReference type="CDD" id="cd10449">
    <property type="entry name" value="GIY-YIG_SLX1_like"/>
    <property type="match status" value="1"/>
</dbReference>
<keyword evidence="4" id="KW-1185">Reference proteome</keyword>
<protein>
    <recommendedName>
        <fullName evidence="2">GIY-YIG domain-containing protein</fullName>
    </recommendedName>
</protein>
<name>A0ABN8F4X9_9BACT</name>
<dbReference type="SUPFAM" id="SSF82771">
    <property type="entry name" value="GIY-YIG endonuclease"/>
    <property type="match status" value="1"/>
</dbReference>
<dbReference type="PANTHER" id="PTHR34477:SF1">
    <property type="entry name" value="UPF0213 PROTEIN YHBQ"/>
    <property type="match status" value="1"/>
</dbReference>
<reference evidence="3" key="1">
    <citation type="submission" date="2021-12" db="EMBL/GenBank/DDBJ databases">
        <authorList>
            <person name="Rodrigo-Torres L."/>
            <person name="Arahal R. D."/>
            <person name="Lucena T."/>
        </authorList>
    </citation>
    <scope>NUCLEOTIDE SEQUENCE</scope>
    <source>
        <strain evidence="3">CECT 8419</strain>
    </source>
</reference>
<dbReference type="Proteomes" id="UP000837803">
    <property type="component" value="Unassembled WGS sequence"/>
</dbReference>
<dbReference type="Gene3D" id="3.40.1440.10">
    <property type="entry name" value="GIY-YIG endonuclease"/>
    <property type="match status" value="1"/>
</dbReference>
<accession>A0ABN8F4X9</accession>
<comment type="caution">
    <text evidence="3">The sequence shown here is derived from an EMBL/GenBank/DDBJ whole genome shotgun (WGS) entry which is preliminary data.</text>
</comment>
<dbReference type="EMBL" id="CAKLPZ010000001">
    <property type="protein sequence ID" value="CAH0999277.1"/>
    <property type="molecule type" value="Genomic_DNA"/>
</dbReference>
<comment type="similarity">
    <text evidence="1">Belongs to the UPF0213 family.</text>
</comment>
<feature type="domain" description="GIY-YIG" evidence="2">
    <location>
        <begin position="3"/>
        <end position="77"/>
    </location>
</feature>
<sequence length="89" mass="10282">MDSAAYIYILKSEAGKFYIGYTQNLAERIRTHQANEGSWTRGKGPWTLRYYESFDSDTLARSRELHLKKTKNKNYLDWLIMNGPGTSVG</sequence>